<sequence>MPWALGAGAAAVVLLGTTAFLVFSGDEGPPEDLTSLYATDFATNPQWSDSVHDPEEDPYASGHLPGEGHVMAYDPAEESDPWSGAVFLVPSVDDGDLPPSLMVEADVRILEGYEYLSFGVECTDEYHEPGTDPEDTSDDPVHHATYRISVRADGERADLTRNTPDTDGSEELASGPVPGFEPYPAVTGDTDEGDDPASNNVKLSCDSEAPDGDSPGRTTVTAWVNDQLVAQAVDENAAPAGHDGHELVRKQRIAYDRGQGEGPLRVLFEDYRLYEVGDRPHTT</sequence>
<name>A0ABR9P3K7_9ACTN</name>
<keyword evidence="3" id="KW-1185">Reference proteome</keyword>
<evidence type="ECO:0000256" key="1">
    <source>
        <dbReference type="SAM" id="MobiDB-lite"/>
    </source>
</evidence>
<reference evidence="2 3" key="1">
    <citation type="submission" date="2020-09" db="EMBL/GenBank/DDBJ databases">
        <title>Diversity and distribution of actinomycetes associated with coral in the coast of Hainan.</title>
        <authorList>
            <person name="Li F."/>
        </authorList>
    </citation>
    <scope>NUCLEOTIDE SEQUENCE [LARGE SCALE GENOMIC DNA]</scope>
    <source>
        <strain evidence="2 3">HNM0947</strain>
    </source>
</reference>
<feature type="region of interest" description="Disordered" evidence="1">
    <location>
        <begin position="149"/>
        <end position="219"/>
    </location>
</feature>
<evidence type="ECO:0000313" key="2">
    <source>
        <dbReference type="EMBL" id="MBE2998435.1"/>
    </source>
</evidence>
<accession>A0ABR9P3K7</accession>
<gene>
    <name evidence="2" type="ORF">IDM40_06905</name>
</gene>
<feature type="region of interest" description="Disordered" evidence="1">
    <location>
        <begin position="49"/>
        <end position="76"/>
    </location>
</feature>
<organism evidence="2 3">
    <name type="scientific">Nocardiopsis coralli</name>
    <dbReference type="NCBI Taxonomy" id="2772213"/>
    <lineage>
        <taxon>Bacteria</taxon>
        <taxon>Bacillati</taxon>
        <taxon>Actinomycetota</taxon>
        <taxon>Actinomycetes</taxon>
        <taxon>Streptosporangiales</taxon>
        <taxon>Nocardiopsidaceae</taxon>
        <taxon>Nocardiopsis</taxon>
    </lineage>
</organism>
<proteinExistence type="predicted"/>
<comment type="caution">
    <text evidence="2">The sequence shown here is derived from an EMBL/GenBank/DDBJ whole genome shotgun (WGS) entry which is preliminary data.</text>
</comment>
<evidence type="ECO:0000313" key="3">
    <source>
        <dbReference type="Proteomes" id="UP000806528"/>
    </source>
</evidence>
<dbReference type="Proteomes" id="UP000806528">
    <property type="component" value="Unassembled WGS sequence"/>
</dbReference>
<dbReference type="EMBL" id="JADBGI010000005">
    <property type="protein sequence ID" value="MBE2998435.1"/>
    <property type="molecule type" value="Genomic_DNA"/>
</dbReference>
<protein>
    <submittedName>
        <fullName evidence="2">Uncharacterized protein</fullName>
    </submittedName>
</protein>
<feature type="compositionally biased region" description="Basic and acidic residues" evidence="1">
    <location>
        <begin position="150"/>
        <end position="159"/>
    </location>
</feature>